<accession>A0A9X1HWE5</accession>
<sequence length="266" mass="29575">MKRFIFTLPVLMFVSSVLNAQDCNPCVAIDKLQIISPINSADTLAQLNAGTRVGMYIQIDNASILGISPDYTRILDFSDDKKANLLRKGETIENYFEDYIAQHSKKDKVLDFVKNGFDFSTTSLSDDHHSIAIDIKSLAKPTNGAQTLYLEGQVGLYIDANATEEVLAKNVTLKKDQPTTITVRDREITFSYMRSETSGPLTTHIFRYDSNLPVLGISESASRTPAEQIAVQQVEVSGFDNIQLMVEVPKVDIKEIPFTIRFGLGL</sequence>
<dbReference type="RefSeq" id="WP_225700030.1">
    <property type="nucleotide sequence ID" value="NZ_JAIXNE010000010.1"/>
</dbReference>
<feature type="chain" id="PRO_5040964993" description="DUF4292 domain-containing protein" evidence="1">
    <location>
        <begin position="21"/>
        <end position="266"/>
    </location>
</feature>
<feature type="signal peptide" evidence="1">
    <location>
        <begin position="1"/>
        <end position="20"/>
    </location>
</feature>
<gene>
    <name evidence="2" type="ORF">LDX50_30135</name>
</gene>
<comment type="caution">
    <text evidence="2">The sequence shown here is derived from an EMBL/GenBank/DDBJ whole genome shotgun (WGS) entry which is preliminary data.</text>
</comment>
<evidence type="ECO:0000256" key="1">
    <source>
        <dbReference type="SAM" id="SignalP"/>
    </source>
</evidence>
<dbReference type="AlphaFoldDB" id="A0A9X1HWE5"/>
<evidence type="ECO:0008006" key="4">
    <source>
        <dbReference type="Google" id="ProtNLM"/>
    </source>
</evidence>
<name>A0A9X1HWE5_9BACT</name>
<keyword evidence="3" id="KW-1185">Reference proteome</keyword>
<protein>
    <recommendedName>
        <fullName evidence="4">DUF4292 domain-containing protein</fullName>
    </recommendedName>
</protein>
<evidence type="ECO:0000313" key="3">
    <source>
        <dbReference type="Proteomes" id="UP001139409"/>
    </source>
</evidence>
<proteinExistence type="predicted"/>
<keyword evidence="1" id="KW-0732">Signal</keyword>
<dbReference type="Proteomes" id="UP001139409">
    <property type="component" value="Unassembled WGS sequence"/>
</dbReference>
<organism evidence="2 3">
    <name type="scientific">Fulvivirga sedimenti</name>
    <dbReference type="NCBI Taxonomy" id="2879465"/>
    <lineage>
        <taxon>Bacteria</taxon>
        <taxon>Pseudomonadati</taxon>
        <taxon>Bacteroidota</taxon>
        <taxon>Cytophagia</taxon>
        <taxon>Cytophagales</taxon>
        <taxon>Fulvivirgaceae</taxon>
        <taxon>Fulvivirga</taxon>
    </lineage>
</organism>
<evidence type="ECO:0000313" key="2">
    <source>
        <dbReference type="EMBL" id="MCA6079170.1"/>
    </source>
</evidence>
<reference evidence="2" key="1">
    <citation type="submission" date="2021-09" db="EMBL/GenBank/DDBJ databases">
        <title>Fulvivirga sp. isolated from coastal sediment.</title>
        <authorList>
            <person name="Yu H."/>
        </authorList>
    </citation>
    <scope>NUCLEOTIDE SEQUENCE</scope>
    <source>
        <strain evidence="2">1062</strain>
    </source>
</reference>
<dbReference type="EMBL" id="JAIXNE010000010">
    <property type="protein sequence ID" value="MCA6079170.1"/>
    <property type="molecule type" value="Genomic_DNA"/>
</dbReference>